<proteinExistence type="predicted"/>
<comment type="caution">
    <text evidence="1">The sequence shown here is derived from an EMBL/GenBank/DDBJ whole genome shotgun (WGS) entry which is preliminary data.</text>
</comment>
<reference evidence="1 2" key="1">
    <citation type="journal article" date="2021" name="Nat. Plants">
        <title>The Taxus genome provides insights into paclitaxel biosynthesis.</title>
        <authorList>
            <person name="Xiong X."/>
            <person name="Gou J."/>
            <person name="Liao Q."/>
            <person name="Li Y."/>
            <person name="Zhou Q."/>
            <person name="Bi G."/>
            <person name="Li C."/>
            <person name="Du R."/>
            <person name="Wang X."/>
            <person name="Sun T."/>
            <person name="Guo L."/>
            <person name="Liang H."/>
            <person name="Lu P."/>
            <person name="Wu Y."/>
            <person name="Zhang Z."/>
            <person name="Ro D.K."/>
            <person name="Shang Y."/>
            <person name="Huang S."/>
            <person name="Yan J."/>
        </authorList>
    </citation>
    <scope>NUCLEOTIDE SEQUENCE [LARGE SCALE GENOMIC DNA]</scope>
    <source>
        <strain evidence="1">Ta-2019</strain>
    </source>
</reference>
<accession>A0AA38C499</accession>
<feature type="non-terminal residue" evidence="1">
    <location>
        <position position="517"/>
    </location>
</feature>
<dbReference type="Proteomes" id="UP000824469">
    <property type="component" value="Unassembled WGS sequence"/>
</dbReference>
<dbReference type="EMBL" id="JAHRHJ020000644">
    <property type="protein sequence ID" value="KAH9293865.1"/>
    <property type="molecule type" value="Genomic_DNA"/>
</dbReference>
<sequence length="517" mass="56514">MKPRDGFDFRGVLKAYGTLHPHMPSIEDIWIDLRDEVVVRRKDHSRLTLAEIQTLELADIPEGTSDNESVLDPSYDGLNEDQYVFPPIDWSISEKASITDRSALILARTKAWLASWGMSFKDDNFSKLVAAEAGPSKKGKDKRSSKGPIKVKFVKKRREREISSIVSPVEMVNVPESPTPPEIGEISLEGEVSQPLVSPFVDCPTEVTLSLASQALESGSALPPSQPLLPPLSPSTSSVMASIFSGLSPLSAGTKVITNMPPPVPLFIESATTLVTVPTPPVDPSPPESMIPTSTIVATPSDMPQWLLEQTPRKRKVIVPIPAFDFSSLKASTAKSAKKPKIVSRVLVDASGHKFAEIATPATDKTKEDITASDYQITRVALGEVTTEGAQQDARDATNVLCQKLKETKDSRDELKGKVEQLTEVLLKLSKPLESIPSSSVPVGFDFSSVPIIEKINKKGRVVDEWIQRLLQQGKEVIQDTVEVYQSLGNIQSDGEKMDDDFSQEIGHLDLTFEALQ</sequence>
<keyword evidence="2" id="KW-1185">Reference proteome</keyword>
<protein>
    <submittedName>
        <fullName evidence="1">Uncharacterized protein</fullName>
    </submittedName>
</protein>
<dbReference type="AlphaFoldDB" id="A0AA38C499"/>
<organism evidence="1 2">
    <name type="scientific">Taxus chinensis</name>
    <name type="common">Chinese yew</name>
    <name type="synonym">Taxus wallichiana var. chinensis</name>
    <dbReference type="NCBI Taxonomy" id="29808"/>
    <lineage>
        <taxon>Eukaryota</taxon>
        <taxon>Viridiplantae</taxon>
        <taxon>Streptophyta</taxon>
        <taxon>Embryophyta</taxon>
        <taxon>Tracheophyta</taxon>
        <taxon>Spermatophyta</taxon>
        <taxon>Pinopsida</taxon>
        <taxon>Pinidae</taxon>
        <taxon>Conifers II</taxon>
        <taxon>Cupressales</taxon>
        <taxon>Taxaceae</taxon>
        <taxon>Taxus</taxon>
    </lineage>
</organism>
<gene>
    <name evidence="1" type="ORF">KI387_040928</name>
</gene>
<name>A0AA38C499_TAXCH</name>
<evidence type="ECO:0000313" key="1">
    <source>
        <dbReference type="EMBL" id="KAH9293865.1"/>
    </source>
</evidence>
<evidence type="ECO:0000313" key="2">
    <source>
        <dbReference type="Proteomes" id="UP000824469"/>
    </source>
</evidence>